<comment type="caution">
    <text evidence="33">The sequence shown here is derived from an EMBL/GenBank/DDBJ whole genome shotgun (WGS) entry which is preliminary data.</text>
</comment>
<evidence type="ECO:0000256" key="6">
    <source>
        <dbReference type="ARBA" id="ARBA00022617"/>
    </source>
</evidence>
<evidence type="ECO:0000256" key="22">
    <source>
        <dbReference type="ARBA" id="ARBA00052862"/>
    </source>
</evidence>
<evidence type="ECO:0000256" key="29">
    <source>
        <dbReference type="PIRSR" id="PIRSR005149-50"/>
    </source>
</evidence>
<comment type="catalytic activity">
    <reaction evidence="23">
        <text>tetracosanoate + 2 Fe(II)-[cytochrome b5] + O2 + 2 H(+) = (R)-2-hydroxytetracosanoate + 2 Fe(III)-[cytochrome b5] + H2O</text>
        <dbReference type="Rhea" id="RHEA:38559"/>
        <dbReference type="Rhea" id="RHEA-COMP:10438"/>
        <dbReference type="Rhea" id="RHEA-COMP:10439"/>
        <dbReference type="ChEBI" id="CHEBI:15377"/>
        <dbReference type="ChEBI" id="CHEBI:15378"/>
        <dbReference type="ChEBI" id="CHEBI:15379"/>
        <dbReference type="ChEBI" id="CHEBI:29033"/>
        <dbReference type="ChEBI" id="CHEBI:29034"/>
        <dbReference type="ChEBI" id="CHEBI:31014"/>
        <dbReference type="ChEBI" id="CHEBI:75935"/>
    </reaction>
    <physiologicalReaction direction="left-to-right" evidence="23">
        <dbReference type="Rhea" id="RHEA:38560"/>
    </physiologicalReaction>
</comment>
<dbReference type="GO" id="GO:0005506">
    <property type="term" value="F:iron ion binding"/>
    <property type="evidence" value="ECO:0007669"/>
    <property type="project" value="InterPro"/>
</dbReference>
<evidence type="ECO:0000256" key="4">
    <source>
        <dbReference type="ARBA" id="ARBA00005747"/>
    </source>
</evidence>
<dbReference type="SUPFAM" id="SSF55856">
    <property type="entry name" value="Cytochrome b5-like heme/steroid binding domain"/>
    <property type="match status" value="1"/>
</dbReference>
<dbReference type="Pfam" id="PF00173">
    <property type="entry name" value="Cyt-b5"/>
    <property type="match status" value="1"/>
</dbReference>
<comment type="catalytic activity">
    <reaction evidence="19">
        <text>docosanoate + 2 Fe(II)-[cytochrome b5] + O2 + 2 H(+) = 2-hydroxydocosanoate + 2 Fe(III)-[cytochrome b5] + H2O</text>
        <dbReference type="Rhea" id="RHEA:39819"/>
        <dbReference type="Rhea" id="RHEA-COMP:10438"/>
        <dbReference type="Rhea" id="RHEA-COMP:10439"/>
        <dbReference type="ChEBI" id="CHEBI:15377"/>
        <dbReference type="ChEBI" id="CHEBI:15378"/>
        <dbReference type="ChEBI" id="CHEBI:15379"/>
        <dbReference type="ChEBI" id="CHEBI:23858"/>
        <dbReference type="ChEBI" id="CHEBI:29033"/>
        <dbReference type="ChEBI" id="CHEBI:29034"/>
        <dbReference type="ChEBI" id="CHEBI:76722"/>
    </reaction>
    <physiologicalReaction direction="left-to-right" evidence="19">
        <dbReference type="Rhea" id="RHEA:39820"/>
    </physiologicalReaction>
</comment>
<comment type="catalytic activity">
    <reaction evidence="21">
        <text>octadecanoate + 2 Fe(II)-[cytochrome b5] + O2 + 2 H(+) = (R)-2-hydroxyoctadecanoate + 2 Fe(III)-[cytochrome b5] + H2O</text>
        <dbReference type="Rhea" id="RHEA:39815"/>
        <dbReference type="Rhea" id="RHEA-COMP:10438"/>
        <dbReference type="Rhea" id="RHEA-COMP:10439"/>
        <dbReference type="ChEBI" id="CHEBI:15377"/>
        <dbReference type="ChEBI" id="CHEBI:15378"/>
        <dbReference type="ChEBI" id="CHEBI:15379"/>
        <dbReference type="ChEBI" id="CHEBI:25629"/>
        <dbReference type="ChEBI" id="CHEBI:29033"/>
        <dbReference type="ChEBI" id="CHEBI:29034"/>
        <dbReference type="ChEBI" id="CHEBI:57562"/>
    </reaction>
    <physiologicalReaction direction="left-to-right" evidence="21">
        <dbReference type="Rhea" id="RHEA:39816"/>
    </physiologicalReaction>
</comment>
<keyword evidence="17 31" id="KW-0472">Membrane</keyword>
<dbReference type="GO" id="GO:0005789">
    <property type="term" value="C:endoplasmic reticulum membrane"/>
    <property type="evidence" value="ECO:0007669"/>
    <property type="project" value="UniProtKB-SubCell"/>
</dbReference>
<evidence type="ECO:0000256" key="25">
    <source>
        <dbReference type="ARBA" id="ARBA00060649"/>
    </source>
</evidence>
<evidence type="ECO:0000256" key="27">
    <source>
        <dbReference type="ARBA" id="ARBA00078148"/>
    </source>
</evidence>
<keyword evidence="12" id="KW-0492">Microsome</keyword>
<comment type="pathway">
    <text evidence="25">Sphingolipid metabolism; galactosylceramide biosynthesis.</text>
</comment>
<gene>
    <name evidence="33" type="primary">Fa2h</name>
    <name evidence="33" type="ORF">UROIND_R13893</name>
</gene>
<dbReference type="PROSITE" id="PS50255">
    <property type="entry name" value="CYTOCHROME_B5_2"/>
    <property type="match status" value="1"/>
</dbReference>
<evidence type="ECO:0000313" key="34">
    <source>
        <dbReference type="Proteomes" id="UP000654395"/>
    </source>
</evidence>
<comment type="cofactor">
    <cofactor evidence="29">
        <name>Fe cation</name>
        <dbReference type="ChEBI" id="CHEBI:24875"/>
    </cofactor>
</comment>
<evidence type="ECO:0000256" key="9">
    <source>
        <dbReference type="ARBA" id="ARBA00022824"/>
    </source>
</evidence>
<feature type="transmembrane region" description="Helical" evidence="31">
    <location>
        <begin position="213"/>
        <end position="236"/>
    </location>
</feature>
<name>A0A852KQS8_UROIN</name>
<feature type="binding site" description="axial binding residue" evidence="29">
    <location>
        <position position="68"/>
    </location>
    <ligand>
        <name>heme</name>
        <dbReference type="ChEBI" id="CHEBI:30413"/>
    </ligand>
    <ligandPart>
        <name>Fe</name>
        <dbReference type="ChEBI" id="CHEBI:18248"/>
    </ligandPart>
</feature>
<feature type="binding site" evidence="28">
    <location>
        <position position="242"/>
    </location>
    <ligand>
        <name>Zn(2+)</name>
        <dbReference type="ChEBI" id="CHEBI:29105"/>
        <label>1</label>
    </ligand>
</feature>
<comment type="subcellular location">
    <subcellularLocation>
        <location evidence="2">Endoplasmic reticulum membrane</location>
        <topology evidence="2">Multi-pass membrane protein</topology>
    </subcellularLocation>
    <subcellularLocation>
        <location evidence="1">Microsome membrane</location>
        <topology evidence="1">Multi-pass membrane protein</topology>
    </subcellularLocation>
</comment>
<keyword evidence="13 31" id="KW-1133">Transmembrane helix</keyword>
<keyword evidence="7 31" id="KW-0812">Transmembrane</keyword>
<feature type="transmembrane region" description="Helical" evidence="31">
    <location>
        <begin position="273"/>
        <end position="295"/>
    </location>
</feature>
<dbReference type="Pfam" id="PF04116">
    <property type="entry name" value="FA_hydroxylase"/>
    <property type="match status" value="1"/>
</dbReference>
<comment type="pathway">
    <text evidence="3">Lipid metabolism; fatty acid metabolism.</text>
</comment>
<comment type="similarity">
    <text evidence="4">Belongs to the sterol desaturase family. SCS7 subfamily.</text>
</comment>
<evidence type="ECO:0000256" key="28">
    <source>
        <dbReference type="PIRSR" id="PIRSR005149-1"/>
    </source>
</evidence>
<evidence type="ECO:0000256" key="12">
    <source>
        <dbReference type="ARBA" id="ARBA00022848"/>
    </source>
</evidence>
<dbReference type="OrthoDB" id="2204368at2759"/>
<evidence type="ECO:0000256" key="20">
    <source>
        <dbReference type="ARBA" id="ARBA00051519"/>
    </source>
</evidence>
<feature type="region of interest" description="Disordered" evidence="30">
    <location>
        <begin position="91"/>
        <end position="114"/>
    </location>
</feature>
<feature type="transmembrane region" description="Helical" evidence="31">
    <location>
        <begin position="301"/>
        <end position="321"/>
    </location>
</feature>
<evidence type="ECO:0000256" key="17">
    <source>
        <dbReference type="ARBA" id="ARBA00023136"/>
    </source>
</evidence>
<feature type="binding site" evidence="28">
    <location>
        <position position="339"/>
    </location>
    <ligand>
        <name>Zn(2+)</name>
        <dbReference type="ChEBI" id="CHEBI:29105"/>
        <label>1</label>
    </ligand>
</feature>
<sequence length="375" mass="43071">RAMAAAPRSFSAAEVRARVARGGCLVRCRRRLYDLSGFVRLHPGGEQLLRSRAGTDVSAALDGPPHRHSDNARRWLEQYYVGEMESGDEQVSPAAADPGCAEPTGASAPGCHSTGRYRTHRVPRELVDWQKPLLWQVGYLGEKYDEWVHQPVDRPIRLFHSDILETLSKTAWYVVFMVWTPVVLYLSWVSYTSLAQGDTRLFSSFTTEYSIPVHKYCFPFIFLVGMFLWSLLEYLIHRFVFHMKPPASNYYLITLHFLLHGQHHKSPFDSSRLVFPPVPASLVIGFFYGVLRLLLPEVLGLSVFVGGLCGYVIYDMMHYYLHYGSPKKGTYLYGLKAYHVKHHFEHQKAGFGISTRFWDRPFRTLIPEETFEKDN</sequence>
<dbReference type="GO" id="GO:0080132">
    <property type="term" value="F:fatty acid 2-hydroxylase activity"/>
    <property type="evidence" value="ECO:0007669"/>
    <property type="project" value="InterPro"/>
</dbReference>
<keyword evidence="15 29" id="KW-0408">Iron</keyword>
<dbReference type="PROSITE" id="PS00191">
    <property type="entry name" value="CYTOCHROME_B5_1"/>
    <property type="match status" value="1"/>
</dbReference>
<evidence type="ECO:0000313" key="33">
    <source>
        <dbReference type="EMBL" id="NXX79544.1"/>
    </source>
</evidence>
<evidence type="ECO:0000256" key="1">
    <source>
        <dbReference type="ARBA" id="ARBA00004154"/>
    </source>
</evidence>
<dbReference type="InterPro" id="IPR036400">
    <property type="entry name" value="Cyt_B5-like_heme/steroid_sf"/>
</dbReference>
<feature type="binding site" evidence="28">
    <location>
        <position position="237"/>
    </location>
    <ligand>
        <name>Zn(2+)</name>
        <dbReference type="ChEBI" id="CHEBI:29105"/>
        <label>1</label>
    </ligand>
</feature>
<evidence type="ECO:0000256" key="3">
    <source>
        <dbReference type="ARBA" id="ARBA00004872"/>
    </source>
</evidence>
<evidence type="ECO:0000256" key="2">
    <source>
        <dbReference type="ARBA" id="ARBA00004477"/>
    </source>
</evidence>
<keyword evidence="5" id="KW-0444">Lipid biosynthesis</keyword>
<dbReference type="EMBL" id="WBNH01005514">
    <property type="protein sequence ID" value="NXX79544.1"/>
    <property type="molecule type" value="Genomic_DNA"/>
</dbReference>
<comment type="catalytic activity">
    <reaction evidence="22">
        <text>hexadecanoate + 2 Fe(II)-[cytochrome b5] + O2 + 2 H(+) = (R)-2-hydroxyhexadecanoate + 2 Fe(III)-[cytochrome b5] + H2O</text>
        <dbReference type="Rhea" id="RHEA:38551"/>
        <dbReference type="Rhea" id="RHEA-COMP:10438"/>
        <dbReference type="Rhea" id="RHEA-COMP:10439"/>
        <dbReference type="ChEBI" id="CHEBI:7896"/>
        <dbReference type="ChEBI" id="CHEBI:15377"/>
        <dbReference type="ChEBI" id="CHEBI:15378"/>
        <dbReference type="ChEBI" id="CHEBI:15379"/>
        <dbReference type="ChEBI" id="CHEBI:29033"/>
        <dbReference type="ChEBI" id="CHEBI:29034"/>
        <dbReference type="ChEBI" id="CHEBI:75927"/>
    </reaction>
    <physiologicalReaction direction="left-to-right" evidence="22">
        <dbReference type="Rhea" id="RHEA:38552"/>
    </physiologicalReaction>
</comment>
<evidence type="ECO:0000256" key="15">
    <source>
        <dbReference type="ARBA" id="ARBA00023004"/>
    </source>
</evidence>
<evidence type="ECO:0000256" key="31">
    <source>
        <dbReference type="SAM" id="Phobius"/>
    </source>
</evidence>
<dbReference type="PIRSF" id="PIRSF005149">
    <property type="entry name" value="IPC-B_HD"/>
    <property type="match status" value="1"/>
</dbReference>
<evidence type="ECO:0000256" key="24">
    <source>
        <dbReference type="ARBA" id="ARBA00054885"/>
    </source>
</evidence>
<protein>
    <recommendedName>
        <fullName evidence="26">Fatty acid 2-hydroxylase</fullName>
    </recommendedName>
    <alternativeName>
        <fullName evidence="27">Fatty acid alpha-hydroxylase</fullName>
    </alternativeName>
</protein>
<evidence type="ECO:0000256" key="26">
    <source>
        <dbReference type="ARBA" id="ARBA00069158"/>
    </source>
</evidence>
<dbReference type="InterPro" id="IPR018506">
    <property type="entry name" value="Cyt_B5_heme-BS"/>
</dbReference>
<evidence type="ECO:0000256" key="8">
    <source>
        <dbReference type="ARBA" id="ARBA00022723"/>
    </source>
</evidence>
<evidence type="ECO:0000256" key="14">
    <source>
        <dbReference type="ARBA" id="ARBA00023002"/>
    </source>
</evidence>
<keyword evidence="6 29" id="KW-0349">Heme</keyword>
<dbReference type="GO" id="GO:0006633">
    <property type="term" value="P:fatty acid biosynthetic process"/>
    <property type="evidence" value="ECO:0007669"/>
    <property type="project" value="UniProtKB-KW"/>
</dbReference>
<evidence type="ECO:0000256" key="7">
    <source>
        <dbReference type="ARBA" id="ARBA00022692"/>
    </source>
</evidence>
<dbReference type="PANTHER" id="PTHR12863">
    <property type="entry name" value="FATTY ACID HYDROXYLASE"/>
    <property type="match status" value="1"/>
</dbReference>
<keyword evidence="8 28" id="KW-0479">Metal-binding</keyword>
<feature type="binding site" evidence="28">
    <location>
        <position position="260"/>
    </location>
    <ligand>
        <name>Zn(2+)</name>
        <dbReference type="ChEBI" id="CHEBI:29105"/>
        <label>1</label>
    </ligand>
</feature>
<dbReference type="InterPro" id="IPR014430">
    <property type="entry name" value="Scs7"/>
</dbReference>
<feature type="binding site" evidence="28">
    <location>
        <position position="322"/>
    </location>
    <ligand>
        <name>Zn(2+)</name>
        <dbReference type="ChEBI" id="CHEBI:29105"/>
        <label>1</label>
    </ligand>
</feature>
<dbReference type="Proteomes" id="UP000654395">
    <property type="component" value="Unassembled WGS sequence"/>
</dbReference>
<evidence type="ECO:0000256" key="23">
    <source>
        <dbReference type="ARBA" id="ARBA00053017"/>
    </source>
</evidence>
<organism evidence="33 34">
    <name type="scientific">Urocolius indicus</name>
    <name type="common">Red-faced mousebird</name>
    <name type="synonym">Colius indicus</name>
    <dbReference type="NCBI Taxonomy" id="458196"/>
    <lineage>
        <taxon>Eukaryota</taxon>
        <taxon>Metazoa</taxon>
        <taxon>Chordata</taxon>
        <taxon>Craniata</taxon>
        <taxon>Vertebrata</taxon>
        <taxon>Euteleostomi</taxon>
        <taxon>Archelosauria</taxon>
        <taxon>Archosauria</taxon>
        <taxon>Dinosauria</taxon>
        <taxon>Saurischia</taxon>
        <taxon>Theropoda</taxon>
        <taxon>Coelurosauria</taxon>
        <taxon>Aves</taxon>
        <taxon>Neognathae</taxon>
        <taxon>Neoaves</taxon>
        <taxon>Telluraves</taxon>
        <taxon>Coraciimorphae</taxon>
        <taxon>Coliiformes</taxon>
        <taxon>Coliidae</taxon>
        <taxon>Urocolius</taxon>
    </lineage>
</organism>
<feature type="transmembrane region" description="Helical" evidence="31">
    <location>
        <begin position="171"/>
        <end position="193"/>
    </location>
</feature>
<dbReference type="Gene3D" id="3.10.120.10">
    <property type="entry name" value="Cytochrome b5-like heme/steroid binding domain"/>
    <property type="match status" value="1"/>
</dbReference>
<comment type="function">
    <text evidence="24">Catalyzes the hydroxylation of free fatty acids at the C-2 position to produce 2-hydroxy fatty acids, which are building blocks of sphingolipids and glycosphingolipids common in neural tissue and epidermis. FA2H is stereospecific for the production of (R)-2-hydroxy fatty acids. Plays an essential role in the synthesis of galactosphingolipids of the myelin sheath. Responsible for the synthesis of sphingolipids and glycosphingolipids involved in the formation of epidermal lamellar bodies critical for skin permeability barrier. Participates in the synthesis of glycosphingolipids and a fraction of type II wax diesters in sebaceous gland, specifically regulating hair follicle homeostasis. Involved in the synthesis of sphingolipids of plasma membrane rafts, controlling lipid raft mobility and trafficking of raft-associated proteins.</text>
</comment>
<evidence type="ECO:0000259" key="32">
    <source>
        <dbReference type="PROSITE" id="PS50255"/>
    </source>
</evidence>
<dbReference type="AlphaFoldDB" id="A0A852KQS8"/>
<keyword evidence="18" id="KW-0275">Fatty acid biosynthesis</keyword>
<feature type="binding site" evidence="28">
    <location>
        <position position="342"/>
    </location>
    <ligand>
        <name>Zn(2+)</name>
        <dbReference type="ChEBI" id="CHEBI:29105"/>
        <label>1</label>
    </ligand>
</feature>
<evidence type="ECO:0000256" key="21">
    <source>
        <dbReference type="ARBA" id="ARBA00051625"/>
    </source>
</evidence>
<dbReference type="InterPro" id="IPR001199">
    <property type="entry name" value="Cyt_B5-like_heme/steroid-bd"/>
</dbReference>
<evidence type="ECO:0000256" key="11">
    <source>
        <dbReference type="ARBA" id="ARBA00022833"/>
    </source>
</evidence>
<dbReference type="PANTHER" id="PTHR12863:SF1">
    <property type="entry name" value="FATTY ACID 2-HYDROXYLASE"/>
    <property type="match status" value="1"/>
</dbReference>
<keyword evidence="10" id="KW-0276">Fatty acid metabolism</keyword>
<keyword evidence="34" id="KW-1185">Reference proteome</keyword>
<keyword evidence="16" id="KW-0443">Lipid metabolism</keyword>
<feature type="binding site" evidence="28">
    <location>
        <position position="264"/>
    </location>
    <ligand>
        <name>Zn(2+)</name>
        <dbReference type="ChEBI" id="CHEBI:29105"/>
        <label>1</label>
    </ligand>
</feature>
<feature type="binding site" evidence="28">
    <location>
        <position position="318"/>
    </location>
    <ligand>
        <name>Zn(2+)</name>
        <dbReference type="ChEBI" id="CHEBI:29105"/>
        <label>1</label>
    </ligand>
</feature>
<feature type="binding site" evidence="28">
    <location>
        <position position="343"/>
    </location>
    <ligand>
        <name>Zn(2+)</name>
        <dbReference type="ChEBI" id="CHEBI:29105"/>
        <label>1</label>
    </ligand>
</feature>
<feature type="binding site" description="axial binding residue" evidence="29">
    <location>
        <position position="42"/>
    </location>
    <ligand>
        <name>heme</name>
        <dbReference type="ChEBI" id="CHEBI:30413"/>
    </ligand>
    <ligandPart>
        <name>Fe</name>
        <dbReference type="ChEBI" id="CHEBI:18248"/>
    </ligandPart>
</feature>
<feature type="non-terminal residue" evidence="33">
    <location>
        <position position="1"/>
    </location>
</feature>
<evidence type="ECO:0000256" key="10">
    <source>
        <dbReference type="ARBA" id="ARBA00022832"/>
    </source>
</evidence>
<evidence type="ECO:0000256" key="16">
    <source>
        <dbReference type="ARBA" id="ARBA00023098"/>
    </source>
</evidence>
<accession>A0A852KQS8</accession>
<dbReference type="InterPro" id="IPR006694">
    <property type="entry name" value="Fatty_acid_hydroxylase"/>
</dbReference>
<dbReference type="SMART" id="SM01117">
    <property type="entry name" value="Cyt-b5"/>
    <property type="match status" value="1"/>
</dbReference>
<evidence type="ECO:0000256" key="18">
    <source>
        <dbReference type="ARBA" id="ARBA00023160"/>
    </source>
</evidence>
<comment type="catalytic activity">
    <reaction evidence="20">
        <text>a 1,2-saturated fatty acid + 2 Fe(II)-[cytochrome b5] + O2 + 2 H(+) = a (R)-2-hydroxy fatty acid + 2 Fe(III)-[cytochrome b5] + H2O</text>
        <dbReference type="Rhea" id="RHEA:38855"/>
        <dbReference type="Rhea" id="RHEA-COMP:10438"/>
        <dbReference type="Rhea" id="RHEA-COMP:10439"/>
        <dbReference type="ChEBI" id="CHEBI:15377"/>
        <dbReference type="ChEBI" id="CHEBI:15378"/>
        <dbReference type="ChEBI" id="CHEBI:15379"/>
        <dbReference type="ChEBI" id="CHEBI:29033"/>
        <dbReference type="ChEBI" id="CHEBI:29034"/>
        <dbReference type="ChEBI" id="CHEBI:76177"/>
        <dbReference type="ChEBI" id="CHEBI:83955"/>
    </reaction>
    <physiologicalReaction direction="left-to-right" evidence="20">
        <dbReference type="Rhea" id="RHEA:38856"/>
    </physiologicalReaction>
</comment>
<dbReference type="GO" id="GO:0046513">
    <property type="term" value="P:ceramide biosynthetic process"/>
    <property type="evidence" value="ECO:0007669"/>
    <property type="project" value="UniProtKB-ARBA"/>
</dbReference>
<evidence type="ECO:0000256" key="19">
    <source>
        <dbReference type="ARBA" id="ARBA00050698"/>
    </source>
</evidence>
<dbReference type="PRINTS" id="PR00363">
    <property type="entry name" value="CYTOCHROMEB5"/>
</dbReference>
<evidence type="ECO:0000256" key="30">
    <source>
        <dbReference type="SAM" id="MobiDB-lite"/>
    </source>
</evidence>
<dbReference type="GO" id="GO:0020037">
    <property type="term" value="F:heme binding"/>
    <property type="evidence" value="ECO:0007669"/>
    <property type="project" value="InterPro"/>
</dbReference>
<feature type="domain" description="Cytochrome b5 heme-binding" evidence="32">
    <location>
        <begin position="7"/>
        <end position="85"/>
    </location>
</feature>
<keyword evidence="9" id="KW-0256">Endoplasmic reticulum</keyword>
<feature type="non-terminal residue" evidence="33">
    <location>
        <position position="375"/>
    </location>
</feature>
<evidence type="ECO:0000256" key="5">
    <source>
        <dbReference type="ARBA" id="ARBA00022516"/>
    </source>
</evidence>
<keyword evidence="14" id="KW-0560">Oxidoreductase</keyword>
<feature type="binding site" evidence="28">
    <location>
        <position position="263"/>
    </location>
    <ligand>
        <name>Zn(2+)</name>
        <dbReference type="ChEBI" id="CHEBI:29105"/>
        <label>1</label>
    </ligand>
</feature>
<dbReference type="FunFam" id="3.10.120.10:FF:000011">
    <property type="entry name" value="Fatty acid 2-hydroxylase"/>
    <property type="match status" value="1"/>
</dbReference>
<proteinExistence type="inferred from homology"/>
<keyword evidence="11 28" id="KW-0862">Zinc</keyword>
<comment type="cofactor">
    <cofactor evidence="28">
        <name>Zn(2+)</name>
        <dbReference type="ChEBI" id="CHEBI:29105"/>
    </cofactor>
    <text evidence="28">Binds 2 Zn(2+) ions per subunit that likely form a catalytic dimetal center.</text>
</comment>
<evidence type="ECO:0000256" key="13">
    <source>
        <dbReference type="ARBA" id="ARBA00022989"/>
    </source>
</evidence>
<reference evidence="33" key="1">
    <citation type="submission" date="2020-02" db="EMBL/GenBank/DDBJ databases">
        <title>Bird 10,000 Genomes (B10K) Project - Family phase.</title>
        <authorList>
            <person name="Zhang G."/>
        </authorList>
    </citation>
    <scope>NUCLEOTIDE SEQUENCE</scope>
    <source>
        <strain evidence="33">B10K-DU-030-59</strain>
    </source>
</reference>